<accession>A0ABX6P090</accession>
<evidence type="ECO:0000313" key="1">
    <source>
        <dbReference type="EMBL" id="QJW83485.1"/>
    </source>
</evidence>
<gene>
    <name evidence="1" type="ORF">HK414_02930</name>
</gene>
<proteinExistence type="predicted"/>
<organism evidence="1 2">
    <name type="scientific">Ramlibacter terrae</name>
    <dbReference type="NCBI Taxonomy" id="2732511"/>
    <lineage>
        <taxon>Bacteria</taxon>
        <taxon>Pseudomonadati</taxon>
        <taxon>Pseudomonadota</taxon>
        <taxon>Betaproteobacteria</taxon>
        <taxon>Burkholderiales</taxon>
        <taxon>Comamonadaceae</taxon>
        <taxon>Ramlibacter</taxon>
    </lineage>
</organism>
<protein>
    <submittedName>
        <fullName evidence="1">Uncharacterized protein</fullName>
    </submittedName>
</protein>
<evidence type="ECO:0000313" key="2">
    <source>
        <dbReference type="Proteomes" id="UP000500826"/>
    </source>
</evidence>
<reference evidence="1 2" key="1">
    <citation type="submission" date="2020-05" db="EMBL/GenBank/DDBJ databases">
        <title>Ramlibacter rhizophilus sp. nov., isolated from rhizosphere soil of national flower Mugunghwa from South Korea.</title>
        <authorList>
            <person name="Zheng-Fei Y."/>
            <person name="Huan T."/>
        </authorList>
    </citation>
    <scope>NUCLEOTIDE SEQUENCE [LARGE SCALE GENOMIC DNA]</scope>
    <source>
        <strain evidence="1 2">H242</strain>
    </source>
</reference>
<dbReference type="EMBL" id="CP053418">
    <property type="protein sequence ID" value="QJW83485.1"/>
    <property type="molecule type" value="Genomic_DNA"/>
</dbReference>
<reference evidence="1 2" key="2">
    <citation type="submission" date="2020-05" db="EMBL/GenBank/DDBJ databases">
        <authorList>
            <person name="Khan S.A."/>
            <person name="Jeon C.O."/>
            <person name="Chun B.H."/>
        </authorList>
    </citation>
    <scope>NUCLEOTIDE SEQUENCE [LARGE SCALE GENOMIC DNA]</scope>
    <source>
        <strain evidence="1 2">H242</strain>
    </source>
</reference>
<name>A0ABX6P090_9BURK</name>
<sequence>MSVPCQFAAGVYRTVPAAASTMVTVPCAPWVTAVIVGVAPSKLSLPRTLLTTLPSSFTETLSAAMSGTALTLSVMTCVAVWPSSSVTVTVKLSAPL</sequence>
<keyword evidence="2" id="KW-1185">Reference proteome</keyword>
<dbReference type="Proteomes" id="UP000500826">
    <property type="component" value="Chromosome"/>
</dbReference>